<dbReference type="InterPro" id="IPR009010">
    <property type="entry name" value="Asp_de-COase-like_dom_sf"/>
</dbReference>
<evidence type="ECO:0000313" key="7">
    <source>
        <dbReference type="Proteomes" id="UP000267164"/>
    </source>
</evidence>
<name>A0A386ZCI6_9NOCA</name>
<feature type="domain" description="4Fe-4S Mo/W bis-MGD-type" evidence="5">
    <location>
        <begin position="4"/>
        <end position="60"/>
    </location>
</feature>
<dbReference type="PROSITE" id="PS51669">
    <property type="entry name" value="4FE4S_MOW_BIS_MGD"/>
    <property type="match status" value="1"/>
</dbReference>
<evidence type="ECO:0000256" key="2">
    <source>
        <dbReference type="ARBA" id="ARBA00022723"/>
    </source>
</evidence>
<evidence type="ECO:0000313" key="6">
    <source>
        <dbReference type="EMBL" id="AYF75320.1"/>
    </source>
</evidence>
<evidence type="ECO:0000256" key="4">
    <source>
        <dbReference type="ARBA" id="ARBA00023014"/>
    </source>
</evidence>
<dbReference type="GO" id="GO:0016491">
    <property type="term" value="F:oxidoreductase activity"/>
    <property type="evidence" value="ECO:0007669"/>
    <property type="project" value="InterPro"/>
</dbReference>
<dbReference type="SUPFAM" id="SSF50692">
    <property type="entry name" value="ADC-like"/>
    <property type="match status" value="1"/>
</dbReference>
<gene>
    <name evidence="6" type="ORF">D7D52_17195</name>
</gene>
<dbReference type="Gene3D" id="3.40.228.10">
    <property type="entry name" value="Dimethylsulfoxide Reductase, domain 2"/>
    <property type="match status" value="1"/>
</dbReference>
<dbReference type="Gene3D" id="2.40.40.20">
    <property type="match status" value="1"/>
</dbReference>
<keyword evidence="7" id="KW-1185">Reference proteome</keyword>
<dbReference type="SUPFAM" id="SSF53706">
    <property type="entry name" value="Formate dehydrogenase/DMSO reductase, domains 1-3"/>
    <property type="match status" value="1"/>
</dbReference>
<dbReference type="EMBL" id="CP032568">
    <property type="protein sequence ID" value="AYF75320.1"/>
    <property type="molecule type" value="Genomic_DNA"/>
</dbReference>
<dbReference type="AlphaFoldDB" id="A0A386ZCI6"/>
<evidence type="ECO:0000256" key="1">
    <source>
        <dbReference type="ARBA" id="ARBA00010312"/>
    </source>
</evidence>
<protein>
    <submittedName>
        <fullName evidence="6">Molybdopterin oxidoreductase</fullName>
    </submittedName>
</protein>
<keyword evidence="2" id="KW-0479">Metal-binding</keyword>
<dbReference type="GO" id="GO:0043546">
    <property type="term" value="F:molybdopterin cofactor binding"/>
    <property type="evidence" value="ECO:0007669"/>
    <property type="project" value="InterPro"/>
</dbReference>
<organism evidence="6 7">
    <name type="scientific">Nocardia yunnanensis</name>
    <dbReference type="NCBI Taxonomy" id="2382165"/>
    <lineage>
        <taxon>Bacteria</taxon>
        <taxon>Bacillati</taxon>
        <taxon>Actinomycetota</taxon>
        <taxon>Actinomycetes</taxon>
        <taxon>Mycobacteriales</taxon>
        <taxon>Nocardiaceae</taxon>
        <taxon>Nocardia</taxon>
    </lineage>
</organism>
<dbReference type="InterPro" id="IPR006657">
    <property type="entry name" value="MoPterin_dinucl-bd_dom"/>
</dbReference>
<dbReference type="PANTHER" id="PTHR43742">
    <property type="entry name" value="TRIMETHYLAMINE-N-OXIDE REDUCTASE"/>
    <property type="match status" value="1"/>
</dbReference>
<keyword evidence="4" id="KW-0411">Iron-sulfur</keyword>
<dbReference type="InterPro" id="IPR050612">
    <property type="entry name" value="Prok_Mopterin_Oxidored"/>
</dbReference>
<dbReference type="RefSeq" id="WP_120737711.1">
    <property type="nucleotide sequence ID" value="NZ_CP032568.1"/>
</dbReference>
<dbReference type="KEGG" id="nyu:D7D52_17195"/>
<dbReference type="InterPro" id="IPR006656">
    <property type="entry name" value="Mopterin_OxRdtase"/>
</dbReference>
<dbReference type="SMART" id="SM00926">
    <property type="entry name" value="Molybdop_Fe4S4"/>
    <property type="match status" value="1"/>
</dbReference>
<accession>A0A386ZCI6</accession>
<proteinExistence type="inferred from homology"/>
<dbReference type="OrthoDB" id="7376058at2"/>
<sequence length="716" mass="77268">MSDTREKKTFCGICESSCGLIATVEGDRVVSLRPDPEHPVSRGFACSKGVQFHAVVDDPDRILSPMRRMPDGTFQCATWDEAFDDIGARLRQVQHEHGNSSIGVLWGNPIAWNYSAAIVVMGLAAALKTKHHYSSASIDVNNYWAAAHVMYGATAVNPLPDFAATDFALIVGANPVVSHGSLVTTGRIRDVLLGIAGCGGRVVVVDPRRTETAKLFEHMPIRPGADPWLLGAMLHVMFDEDLVDGNAIARQTTGVDGLRDLVRLFDLHRAAAETGIDADSIAQLARDMAAAPRACAYGRCGASLGKFSTLTKFLLDALSVVTGNFDRRGGMVFGDPTVDIEGVAELLGVSGRGRWRTRVDGVAEINGQAPLACLAREITTPGKGRLRALIAMSSNFVTSGPGTRESGSALAELDFMVSLDPYITETSRHADWVLPPTLWLEREQLPLFTQAQSTVPNAQWVERVVAPRGDARDDWWILDQISRRIGVVPSPAPGAQLLGKLGVRLSPPLIVDLVMRVGRHGDLFGLRPGGLNRKKLLAHDGAIKLADACETGVLSRKLHTADKRIHLDSPEMLDETRRLAAMPALTPAFPLRLFSIRDLRSHNSWLHNVPKLVAGDRRCRAKMHPDDAAAAGVHDRNDIVITSSWGQIEVRLEVTDEVLCGTVGLTQGWGHSGGWRTANAAGGESYNALTPTDADEIDRPSGNAYFNGIPVSVGAR</sequence>
<evidence type="ECO:0000259" key="5">
    <source>
        <dbReference type="PROSITE" id="PS51669"/>
    </source>
</evidence>
<dbReference type="Pfam" id="PF01568">
    <property type="entry name" value="Molydop_binding"/>
    <property type="match status" value="1"/>
</dbReference>
<dbReference type="InterPro" id="IPR006963">
    <property type="entry name" value="Mopterin_OxRdtase_4Fe-4S_dom"/>
</dbReference>
<keyword evidence="3" id="KW-0408">Iron</keyword>
<reference evidence="6 7" key="1">
    <citation type="submission" date="2018-09" db="EMBL/GenBank/DDBJ databases">
        <title>Nocardia yunnanensis sp. nov., an actinomycete isolated from a soil sample.</title>
        <authorList>
            <person name="Zhang J."/>
        </authorList>
    </citation>
    <scope>NUCLEOTIDE SEQUENCE [LARGE SCALE GENOMIC DNA]</scope>
    <source>
        <strain evidence="6 7">CFHS0054</strain>
    </source>
</reference>
<dbReference type="PANTHER" id="PTHR43742:SF2">
    <property type="entry name" value="ASSIMILATORY NITRATE REDUCTASE CATALYTIC SUBUNIT"/>
    <property type="match status" value="1"/>
</dbReference>
<comment type="similarity">
    <text evidence="1">Belongs to the prokaryotic molybdopterin-containing oxidoreductase family.</text>
</comment>
<dbReference type="Pfam" id="PF00384">
    <property type="entry name" value="Molybdopterin"/>
    <property type="match status" value="1"/>
</dbReference>
<evidence type="ECO:0000256" key="3">
    <source>
        <dbReference type="ARBA" id="ARBA00023004"/>
    </source>
</evidence>
<dbReference type="Gene3D" id="3.40.50.740">
    <property type="match status" value="1"/>
</dbReference>
<dbReference type="Proteomes" id="UP000267164">
    <property type="component" value="Chromosome"/>
</dbReference>
<dbReference type="GO" id="GO:0051536">
    <property type="term" value="F:iron-sulfur cluster binding"/>
    <property type="evidence" value="ECO:0007669"/>
    <property type="project" value="UniProtKB-KW"/>
</dbReference>
<dbReference type="Pfam" id="PF04879">
    <property type="entry name" value="Molybdop_Fe4S4"/>
    <property type="match status" value="1"/>
</dbReference>
<dbReference type="Gene3D" id="2.20.25.90">
    <property type="entry name" value="ADC-like domains"/>
    <property type="match status" value="1"/>
</dbReference>
<dbReference type="GO" id="GO:0046872">
    <property type="term" value="F:metal ion binding"/>
    <property type="evidence" value="ECO:0007669"/>
    <property type="project" value="UniProtKB-KW"/>
</dbReference>